<feature type="transmembrane region" description="Helical" evidence="1">
    <location>
        <begin position="185"/>
        <end position="207"/>
    </location>
</feature>
<sequence length="373" mass="40754">MQTSSWFQRYLLPGFAFKAVVIGGGYATGRELVEFFLPSGPHGGLLGMIFAGAIWSVICIATFLFARATHSADYRTFFKHLLGRGWIVFEISYCLLIVLILAVFGAAAGALGAALFGWPPMVGTLCLMLGIALFVAFGNASVEQLFKWVSFFLYGVYGLFLILALGKFGDRIAANFALDVPTDGWAFAAVTYTGYNIVGAVAILPVLRHLRSNRDAVIAGALCGPLAMIPAILFFVCMVAYYPEISAEALPSDYMLQRLGFPLFHGVFQLMIFAALLESGTGSVHAVNQRIAQVWRARFNRDLPARARFVAAGILLVIAMFFADRFGLVALIASGYRTLSYVLIAVYVLPLLTYGVWRLWQRRGEQVPVTAPP</sequence>
<dbReference type="RefSeq" id="WP_380603131.1">
    <property type="nucleotide sequence ID" value="NZ_JBHSDU010000015.1"/>
</dbReference>
<dbReference type="Proteomes" id="UP001595904">
    <property type="component" value="Unassembled WGS sequence"/>
</dbReference>
<feature type="transmembrane region" description="Helical" evidence="1">
    <location>
        <begin position="339"/>
        <end position="357"/>
    </location>
</feature>
<dbReference type="PANTHER" id="PTHR37814:SF1">
    <property type="entry name" value="MEMBRANE PROTEIN"/>
    <property type="match status" value="1"/>
</dbReference>
<reference evidence="3" key="1">
    <citation type="journal article" date="2019" name="Int. J. Syst. Evol. Microbiol.">
        <title>The Global Catalogue of Microorganisms (GCM) 10K type strain sequencing project: providing services to taxonomists for standard genome sequencing and annotation.</title>
        <authorList>
            <consortium name="The Broad Institute Genomics Platform"/>
            <consortium name="The Broad Institute Genome Sequencing Center for Infectious Disease"/>
            <person name="Wu L."/>
            <person name="Ma J."/>
        </authorList>
    </citation>
    <scope>NUCLEOTIDE SEQUENCE [LARGE SCALE GENOMIC DNA]</scope>
    <source>
        <strain evidence="3">CGMCC 1.10759</strain>
    </source>
</reference>
<evidence type="ECO:0000313" key="2">
    <source>
        <dbReference type="EMBL" id="MFC4313106.1"/>
    </source>
</evidence>
<feature type="transmembrane region" description="Helical" evidence="1">
    <location>
        <begin position="117"/>
        <end position="138"/>
    </location>
</feature>
<keyword evidence="1" id="KW-0472">Membrane</keyword>
<evidence type="ECO:0000313" key="3">
    <source>
        <dbReference type="Proteomes" id="UP001595904"/>
    </source>
</evidence>
<dbReference type="InterPro" id="IPR038728">
    <property type="entry name" value="YkvI-like"/>
</dbReference>
<name>A0ABV8T0B1_9GAMM</name>
<feature type="transmembrane region" description="Helical" evidence="1">
    <location>
        <begin position="145"/>
        <end position="165"/>
    </location>
</feature>
<keyword evidence="3" id="KW-1185">Reference proteome</keyword>
<evidence type="ECO:0008006" key="4">
    <source>
        <dbReference type="Google" id="ProtNLM"/>
    </source>
</evidence>
<organism evidence="2 3">
    <name type="scientific">Steroidobacter flavus</name>
    <dbReference type="NCBI Taxonomy" id="1842136"/>
    <lineage>
        <taxon>Bacteria</taxon>
        <taxon>Pseudomonadati</taxon>
        <taxon>Pseudomonadota</taxon>
        <taxon>Gammaproteobacteria</taxon>
        <taxon>Steroidobacterales</taxon>
        <taxon>Steroidobacteraceae</taxon>
        <taxon>Steroidobacter</taxon>
    </lineage>
</organism>
<accession>A0ABV8T0B1</accession>
<keyword evidence="1" id="KW-0812">Transmembrane</keyword>
<evidence type="ECO:0000256" key="1">
    <source>
        <dbReference type="SAM" id="Phobius"/>
    </source>
</evidence>
<comment type="caution">
    <text evidence="2">The sequence shown here is derived from an EMBL/GenBank/DDBJ whole genome shotgun (WGS) entry which is preliminary data.</text>
</comment>
<protein>
    <recommendedName>
        <fullName evidence="4">Membrane protein YkvI</fullName>
    </recommendedName>
</protein>
<proteinExistence type="predicted"/>
<dbReference type="PANTHER" id="PTHR37814">
    <property type="entry name" value="CONSERVED MEMBRANE PROTEIN"/>
    <property type="match status" value="1"/>
</dbReference>
<feature type="transmembrane region" description="Helical" evidence="1">
    <location>
        <begin position="219"/>
        <end position="243"/>
    </location>
</feature>
<dbReference type="EMBL" id="JBHSDU010000015">
    <property type="protein sequence ID" value="MFC4313106.1"/>
    <property type="molecule type" value="Genomic_DNA"/>
</dbReference>
<keyword evidence="1" id="KW-1133">Transmembrane helix</keyword>
<feature type="transmembrane region" description="Helical" evidence="1">
    <location>
        <begin position="309"/>
        <end position="333"/>
    </location>
</feature>
<feature type="transmembrane region" description="Helical" evidence="1">
    <location>
        <begin position="87"/>
        <end position="111"/>
    </location>
</feature>
<feature type="transmembrane region" description="Helical" evidence="1">
    <location>
        <begin position="263"/>
        <end position="288"/>
    </location>
</feature>
<feature type="transmembrane region" description="Helical" evidence="1">
    <location>
        <begin position="43"/>
        <end position="66"/>
    </location>
</feature>
<gene>
    <name evidence="2" type="ORF">ACFPN2_28760</name>
</gene>